<comment type="catalytic activity">
    <reaction evidence="1">
        <text>adenosine(2030) in 23S rRNA + S-adenosyl-L-methionine = N(6)-methyladenosine(2030) in 23S rRNA + S-adenosyl-L-homocysteine + H(+)</text>
        <dbReference type="Rhea" id="RHEA:43736"/>
        <dbReference type="Rhea" id="RHEA-COMP:10668"/>
        <dbReference type="Rhea" id="RHEA-COMP:10669"/>
        <dbReference type="ChEBI" id="CHEBI:15378"/>
        <dbReference type="ChEBI" id="CHEBI:57856"/>
        <dbReference type="ChEBI" id="CHEBI:59789"/>
        <dbReference type="ChEBI" id="CHEBI:74411"/>
        <dbReference type="ChEBI" id="CHEBI:74449"/>
        <dbReference type="EC" id="2.1.1.266"/>
    </reaction>
</comment>
<feature type="binding site" evidence="1">
    <location>
        <position position="42"/>
    </location>
    <ligand>
        <name>S-adenosyl-L-methionine</name>
        <dbReference type="ChEBI" id="CHEBI:59789"/>
    </ligand>
</feature>
<reference evidence="3" key="1">
    <citation type="submission" date="2017-08" db="EMBL/GenBank/DDBJ databases">
        <authorList>
            <person name="Varghese N."/>
            <person name="Submissions S."/>
        </authorList>
    </citation>
    <scope>NUCLEOTIDE SEQUENCE [LARGE SCALE GENOMIC DNA]</scope>
    <source>
        <strain evidence="3">JA276</strain>
    </source>
</reference>
<keyword evidence="1" id="KW-0694">RNA-binding</keyword>
<accession>A0A285S090</accession>
<dbReference type="OrthoDB" id="9791274at2"/>
<dbReference type="PANTHER" id="PTHR37426">
    <property type="entry name" value="RIBOSOMAL RNA LARGE SUBUNIT METHYLTRANSFERASE J"/>
    <property type="match status" value="1"/>
</dbReference>
<dbReference type="InterPro" id="IPR029063">
    <property type="entry name" value="SAM-dependent_MTases_sf"/>
</dbReference>
<proteinExistence type="inferred from homology"/>
<feature type="binding site" evidence="1">
    <location>
        <position position="162"/>
    </location>
    <ligand>
        <name>S-adenosyl-L-methionine</name>
        <dbReference type="ChEBI" id="CHEBI:59789"/>
    </ligand>
</feature>
<keyword evidence="1 2" id="KW-0808">Transferase</keyword>
<gene>
    <name evidence="1" type="primary">rlmJ</name>
    <name evidence="2" type="ORF">SAMN05877831_102251</name>
</gene>
<name>A0A285S090_9RHOB</name>
<dbReference type="GO" id="GO:0005829">
    <property type="term" value="C:cytosol"/>
    <property type="evidence" value="ECO:0007669"/>
    <property type="project" value="TreeGrafter"/>
</dbReference>
<dbReference type="Gene3D" id="3.40.50.150">
    <property type="entry name" value="Vaccinia Virus protein VP39"/>
    <property type="match status" value="1"/>
</dbReference>
<dbReference type="AlphaFoldDB" id="A0A285S090"/>
<feature type="site" description="Interaction with substrate rRNA" evidence="1">
    <location>
        <position position="4"/>
    </location>
</feature>
<comment type="function">
    <text evidence="1">Specifically methylates the adenine in position 2030 of 23S rRNA.</text>
</comment>
<dbReference type="Pfam" id="PF04378">
    <property type="entry name" value="RsmJ"/>
    <property type="match status" value="1"/>
</dbReference>
<keyword evidence="3" id="KW-1185">Reference proteome</keyword>
<dbReference type="SUPFAM" id="SSF53335">
    <property type="entry name" value="S-adenosyl-L-methionine-dependent methyltransferases"/>
    <property type="match status" value="1"/>
</dbReference>
<sequence length="265" mass="29100">MLSYQHGYHAGNLADVHKHALLARMIDYMTRKEKPLSYLETHAGRGLYALDAPEAVKTGEAAAGISRALTDGWFAPDHPYLRALAAVRAAHGPTAYPGSPVLAATLLRPMDSIQLCELHPQEFAALKTAMSPHGGIFHHKDGRQMALALCPPTPRRGLMLIDPSWEVKSDYEMVPELLGHLTRKWNVGVIALWYPVLAPEVAVARAQAAMVRLLRASWPEALFSEVRFPPARAGHGMIGSGMVVLNPPWGLAEEAERLERLFKSL</sequence>
<feature type="binding site" evidence="1">
    <location>
        <begin position="141"/>
        <end position="142"/>
    </location>
    <ligand>
        <name>S-adenosyl-L-methionine</name>
        <dbReference type="ChEBI" id="CHEBI:59789"/>
    </ligand>
</feature>
<organism evidence="2 3">
    <name type="scientific">Rhodobacter maris</name>
    <dbReference type="NCBI Taxonomy" id="446682"/>
    <lineage>
        <taxon>Bacteria</taxon>
        <taxon>Pseudomonadati</taxon>
        <taxon>Pseudomonadota</taxon>
        <taxon>Alphaproteobacteria</taxon>
        <taxon>Rhodobacterales</taxon>
        <taxon>Rhodobacter group</taxon>
        <taxon>Rhodobacter</taxon>
    </lineage>
</organism>
<feature type="active site" description="Proton acceptor" evidence="1">
    <location>
        <position position="162"/>
    </location>
</feature>
<dbReference type="PANTHER" id="PTHR37426:SF1">
    <property type="entry name" value="RIBOSOMAL RNA LARGE SUBUNIT METHYLTRANSFERASE J"/>
    <property type="match status" value="1"/>
</dbReference>
<evidence type="ECO:0000313" key="3">
    <source>
        <dbReference type="Proteomes" id="UP000219111"/>
    </source>
</evidence>
<dbReference type="EMBL" id="OBMT01000002">
    <property type="protein sequence ID" value="SOB99895.1"/>
    <property type="molecule type" value="Genomic_DNA"/>
</dbReference>
<feature type="binding site" evidence="1">
    <location>
        <position position="99"/>
    </location>
    <ligand>
        <name>S-adenosyl-L-methionine</name>
        <dbReference type="ChEBI" id="CHEBI:59789"/>
    </ligand>
</feature>
<dbReference type="RefSeq" id="WP_097069122.1">
    <property type="nucleotide sequence ID" value="NZ_OBMT01000002.1"/>
</dbReference>
<feature type="binding site" evidence="1">
    <location>
        <position position="19"/>
    </location>
    <ligand>
        <name>S-adenosyl-L-methionine</name>
        <dbReference type="ChEBI" id="CHEBI:59789"/>
    </ligand>
</feature>
<evidence type="ECO:0000256" key="1">
    <source>
        <dbReference type="HAMAP-Rule" id="MF_00934"/>
    </source>
</evidence>
<feature type="binding site" evidence="1">
    <location>
        <position position="117"/>
    </location>
    <ligand>
        <name>S-adenosyl-L-methionine</name>
        <dbReference type="ChEBI" id="CHEBI:59789"/>
    </ligand>
</feature>
<comment type="subunit">
    <text evidence="1">Monomer.</text>
</comment>
<keyword evidence="1" id="KW-0949">S-adenosyl-L-methionine</keyword>
<dbReference type="GO" id="GO:0003723">
    <property type="term" value="F:RNA binding"/>
    <property type="evidence" value="ECO:0007669"/>
    <property type="project" value="UniProtKB-UniRule"/>
</dbReference>
<dbReference type="EC" id="2.1.1.266" evidence="1"/>
<keyword evidence="1 2" id="KW-0489">Methyltransferase</keyword>
<comment type="similarity">
    <text evidence="1">Belongs to the RlmJ family.</text>
</comment>
<dbReference type="InterPro" id="IPR007473">
    <property type="entry name" value="RlmJ"/>
</dbReference>
<dbReference type="HAMAP" id="MF_00934">
    <property type="entry name" value="23SrRNA_methyltr_J"/>
    <property type="match status" value="1"/>
</dbReference>
<dbReference type="GO" id="GO:0036307">
    <property type="term" value="F:23S rRNA (adenine(2030)-N(6))-methyltransferase activity"/>
    <property type="evidence" value="ECO:0007669"/>
    <property type="project" value="UniProtKB-UniRule"/>
</dbReference>
<dbReference type="Proteomes" id="UP000219111">
    <property type="component" value="Unassembled WGS sequence"/>
</dbReference>
<protein>
    <recommendedName>
        <fullName evidence="1">Ribosomal RNA large subunit methyltransferase J</fullName>
        <ecNumber evidence="1">2.1.1.266</ecNumber>
    </recommendedName>
    <alternativeName>
        <fullName evidence="1">23S rRNA (adenine(2030)-N6)-methyltransferase</fullName>
    </alternativeName>
    <alternativeName>
        <fullName evidence="1">23S rRNA m6A2030 methyltransferase</fullName>
    </alternativeName>
</protein>
<dbReference type="GO" id="GO:0070475">
    <property type="term" value="P:rRNA base methylation"/>
    <property type="evidence" value="ECO:0007669"/>
    <property type="project" value="UniProtKB-UniRule"/>
</dbReference>
<keyword evidence="1" id="KW-0698">rRNA processing</keyword>
<evidence type="ECO:0000313" key="2">
    <source>
        <dbReference type="EMBL" id="SOB99895.1"/>
    </source>
</evidence>